<dbReference type="InterPro" id="IPR056632">
    <property type="entry name" value="DUF7730"/>
</dbReference>
<dbReference type="Proteomes" id="UP000256328">
    <property type="component" value="Unassembled WGS sequence"/>
</dbReference>
<feature type="domain" description="DUF7730" evidence="1">
    <location>
        <begin position="53"/>
        <end position="215"/>
    </location>
</feature>
<proteinExistence type="predicted"/>
<comment type="caution">
    <text evidence="2">The sequence shown here is derived from an EMBL/GenBank/DDBJ whole genome shotgun (WGS) entry which is preliminary data.</text>
</comment>
<organism evidence="2 3">
    <name type="scientific">Coleophoma crateriformis</name>
    <dbReference type="NCBI Taxonomy" id="565419"/>
    <lineage>
        <taxon>Eukaryota</taxon>
        <taxon>Fungi</taxon>
        <taxon>Dikarya</taxon>
        <taxon>Ascomycota</taxon>
        <taxon>Pezizomycotina</taxon>
        <taxon>Leotiomycetes</taxon>
        <taxon>Helotiales</taxon>
        <taxon>Dermateaceae</taxon>
        <taxon>Coleophoma</taxon>
    </lineage>
</organism>
<protein>
    <recommendedName>
        <fullName evidence="1">DUF7730 domain-containing protein</fullName>
    </recommendedName>
</protein>
<reference evidence="2 3" key="1">
    <citation type="journal article" date="2018" name="IMA Fungus">
        <title>IMA Genome-F 9: Draft genome sequence of Annulohypoxylon stygium, Aspergillus mulundensis, Berkeleyomyces basicola (syn. Thielaviopsis basicola), Ceratocystis smalleyi, two Cercospora beticola strains, Coleophoma cylindrospora, Fusarium fracticaudum, Phialophora cf. hyalina, and Morchella septimelata.</title>
        <authorList>
            <person name="Wingfield B.D."/>
            <person name="Bills G.F."/>
            <person name="Dong Y."/>
            <person name="Huang W."/>
            <person name="Nel W.J."/>
            <person name="Swalarsk-Parry B.S."/>
            <person name="Vaghefi N."/>
            <person name="Wilken P.M."/>
            <person name="An Z."/>
            <person name="de Beer Z.W."/>
            <person name="De Vos L."/>
            <person name="Chen L."/>
            <person name="Duong T.A."/>
            <person name="Gao Y."/>
            <person name="Hammerbacher A."/>
            <person name="Kikkert J.R."/>
            <person name="Li Y."/>
            <person name="Li H."/>
            <person name="Li K."/>
            <person name="Li Q."/>
            <person name="Liu X."/>
            <person name="Ma X."/>
            <person name="Naidoo K."/>
            <person name="Pethybridge S.J."/>
            <person name="Sun J."/>
            <person name="Steenkamp E.T."/>
            <person name="van der Nest M.A."/>
            <person name="van Wyk S."/>
            <person name="Wingfield M.J."/>
            <person name="Xiong C."/>
            <person name="Yue Q."/>
            <person name="Zhang X."/>
        </authorList>
    </citation>
    <scope>NUCLEOTIDE SEQUENCE [LARGE SCALE GENOMIC DNA]</scope>
    <source>
        <strain evidence="2 3">BP5796</strain>
    </source>
</reference>
<evidence type="ECO:0000313" key="2">
    <source>
        <dbReference type="EMBL" id="RDW61588.1"/>
    </source>
</evidence>
<name>A0A3D8QIQ0_9HELO</name>
<dbReference type="PANTHER" id="PTHR38790">
    <property type="entry name" value="2EXR DOMAIN-CONTAINING PROTEIN-RELATED"/>
    <property type="match status" value="1"/>
</dbReference>
<dbReference type="Pfam" id="PF24864">
    <property type="entry name" value="DUF7730"/>
    <property type="match status" value="1"/>
</dbReference>
<keyword evidence="3" id="KW-1185">Reference proteome</keyword>
<sequence length="352" mass="40010">MAILHRAGRCPDLVHIRRESNISNIDIYCWGSSKTFLTLRCRVSCHPCLISPSPLLSLPPECRRLVWDYVFGGRTIHIRYAGSERYRDGGGPWDSTYVECDEPAICKQSYVADSVATKNGAGNDTHEACNEYFTFYSVQRILGLGSLNRDLNGASRKHTLLAPLFVCKQIYAEGSPIFWGQTIWSFCTSAGFLSFMKTRSRETGKLIKKIHISIDTGNRPERWYGPNASKEYLSSAPFTGLDVLYLEIRGGKSNNGVTWNFPFEFYHGETKLFDRRAGRYSIDLTDLCSLRFKEVKLNLTETVRLDGTEMSQDERDRLKEDLRARILNNVVDVAENADALRPAIERRVTLVH</sequence>
<dbReference type="OrthoDB" id="10288752at2759"/>
<gene>
    <name evidence="2" type="ORF">BP5796_11480</name>
</gene>
<accession>A0A3D8QIQ0</accession>
<dbReference type="AlphaFoldDB" id="A0A3D8QIQ0"/>
<dbReference type="EMBL" id="PDLN01000018">
    <property type="protein sequence ID" value="RDW61588.1"/>
    <property type="molecule type" value="Genomic_DNA"/>
</dbReference>
<evidence type="ECO:0000313" key="3">
    <source>
        <dbReference type="Proteomes" id="UP000256328"/>
    </source>
</evidence>
<evidence type="ECO:0000259" key="1">
    <source>
        <dbReference type="Pfam" id="PF24864"/>
    </source>
</evidence>